<evidence type="ECO:0000256" key="1">
    <source>
        <dbReference type="SAM" id="Phobius"/>
    </source>
</evidence>
<feature type="transmembrane region" description="Helical" evidence="1">
    <location>
        <begin position="27"/>
        <end position="53"/>
    </location>
</feature>
<evidence type="ECO:0000313" key="2">
    <source>
        <dbReference type="EMBL" id="KAL0090495.1"/>
    </source>
</evidence>
<gene>
    <name evidence="2" type="ORF">J3Q64DRAFT_1730066</name>
</gene>
<keyword evidence="1" id="KW-1133">Transmembrane helix</keyword>
<dbReference type="EMBL" id="JBCLYO010000004">
    <property type="protein sequence ID" value="KAL0090495.1"/>
    <property type="molecule type" value="Genomic_DNA"/>
</dbReference>
<evidence type="ECO:0000313" key="3">
    <source>
        <dbReference type="Proteomes" id="UP001448207"/>
    </source>
</evidence>
<protein>
    <submittedName>
        <fullName evidence="2">Uncharacterized protein</fullName>
    </submittedName>
</protein>
<sequence>MYIFVCVCTCGSITIYFAKISELVPHLNIISLFLDLGYLFNFSVLPLISILIFKLEFV</sequence>
<reference evidence="2 3" key="1">
    <citation type="submission" date="2024-04" db="EMBL/GenBank/DDBJ databases">
        <title>Symmetric and asymmetric DNA N6-adenine methylation regulates different biological responses in Mucorales.</title>
        <authorList>
            <consortium name="Lawrence Berkeley National Laboratory"/>
            <person name="Lax C."/>
            <person name="Mondo S.J."/>
            <person name="Osorio-Concepcion M."/>
            <person name="Muszewska A."/>
            <person name="Corrochano-Luque M."/>
            <person name="Gutierrez G."/>
            <person name="Riley R."/>
            <person name="Lipzen A."/>
            <person name="Guo J."/>
            <person name="Hundley H."/>
            <person name="Amirebrahimi M."/>
            <person name="Ng V."/>
            <person name="Lorenzo-Gutierrez D."/>
            <person name="Binder U."/>
            <person name="Yang J."/>
            <person name="Song Y."/>
            <person name="Canovas D."/>
            <person name="Navarro E."/>
            <person name="Freitag M."/>
            <person name="Gabaldon T."/>
            <person name="Grigoriev I.V."/>
            <person name="Corrochano L.M."/>
            <person name="Nicolas F.E."/>
            <person name="Garre V."/>
        </authorList>
    </citation>
    <scope>NUCLEOTIDE SEQUENCE [LARGE SCALE GENOMIC DNA]</scope>
    <source>
        <strain evidence="2 3">L51</strain>
    </source>
</reference>
<dbReference type="Proteomes" id="UP001448207">
    <property type="component" value="Unassembled WGS sequence"/>
</dbReference>
<accession>A0ABR3B973</accession>
<proteinExistence type="predicted"/>
<keyword evidence="1" id="KW-0472">Membrane</keyword>
<comment type="caution">
    <text evidence="2">The sequence shown here is derived from an EMBL/GenBank/DDBJ whole genome shotgun (WGS) entry which is preliminary data.</text>
</comment>
<name>A0ABR3B973_PHYBL</name>
<keyword evidence="1" id="KW-0812">Transmembrane</keyword>
<organism evidence="2 3">
    <name type="scientific">Phycomyces blakesleeanus</name>
    <dbReference type="NCBI Taxonomy" id="4837"/>
    <lineage>
        <taxon>Eukaryota</taxon>
        <taxon>Fungi</taxon>
        <taxon>Fungi incertae sedis</taxon>
        <taxon>Mucoromycota</taxon>
        <taxon>Mucoromycotina</taxon>
        <taxon>Mucoromycetes</taxon>
        <taxon>Mucorales</taxon>
        <taxon>Phycomycetaceae</taxon>
        <taxon>Phycomyces</taxon>
    </lineage>
</organism>
<keyword evidence="3" id="KW-1185">Reference proteome</keyword>